<evidence type="ECO:0000313" key="1">
    <source>
        <dbReference type="EMBL" id="CAG8857118.1"/>
    </source>
</evidence>
<proteinExistence type="predicted"/>
<gene>
    <name evidence="1" type="ORF">GMARGA_LOCUS45939</name>
</gene>
<accession>A0ABN7XP50</accession>
<feature type="non-terminal residue" evidence="1">
    <location>
        <position position="131"/>
    </location>
</feature>
<dbReference type="Proteomes" id="UP000789901">
    <property type="component" value="Unassembled WGS sequence"/>
</dbReference>
<name>A0ABN7XP50_GIGMA</name>
<evidence type="ECO:0000313" key="2">
    <source>
        <dbReference type="Proteomes" id="UP000789901"/>
    </source>
</evidence>
<reference evidence="1 2" key="1">
    <citation type="submission" date="2021-06" db="EMBL/GenBank/DDBJ databases">
        <authorList>
            <person name="Kallberg Y."/>
            <person name="Tangrot J."/>
            <person name="Rosling A."/>
        </authorList>
    </citation>
    <scope>NUCLEOTIDE SEQUENCE [LARGE SCALE GENOMIC DNA]</scope>
    <source>
        <strain evidence="1 2">120-4 pot B 10/14</strain>
    </source>
</reference>
<organism evidence="1 2">
    <name type="scientific">Gigaspora margarita</name>
    <dbReference type="NCBI Taxonomy" id="4874"/>
    <lineage>
        <taxon>Eukaryota</taxon>
        <taxon>Fungi</taxon>
        <taxon>Fungi incertae sedis</taxon>
        <taxon>Mucoromycota</taxon>
        <taxon>Glomeromycotina</taxon>
        <taxon>Glomeromycetes</taxon>
        <taxon>Diversisporales</taxon>
        <taxon>Gigasporaceae</taxon>
        <taxon>Gigaspora</taxon>
    </lineage>
</organism>
<feature type="non-terminal residue" evidence="1">
    <location>
        <position position="1"/>
    </location>
</feature>
<comment type="caution">
    <text evidence="1">The sequence shown here is derived from an EMBL/GenBank/DDBJ whole genome shotgun (WGS) entry which is preliminary data.</text>
</comment>
<protein>
    <submittedName>
        <fullName evidence="1">18613_t:CDS:1</fullName>
    </submittedName>
</protein>
<keyword evidence="2" id="KW-1185">Reference proteome</keyword>
<dbReference type="EMBL" id="CAJVQB010167403">
    <property type="protein sequence ID" value="CAG8857118.1"/>
    <property type="molecule type" value="Genomic_DNA"/>
</dbReference>
<sequence length="131" mass="15491">MEYKTKKDHLQTISILARDWNRNRGKYAFLKTMIVSERPPEINHTMNITMNRLGHFYICVSISLDVSDNQDSVKGKVILLDPGVRTFMTGYDPNGQIVEWVTVISTRYLDYQRDMINYKKTRIWRSDEKIN</sequence>